<organism evidence="1">
    <name type="scientific">marine sediment metagenome</name>
    <dbReference type="NCBI Taxonomy" id="412755"/>
    <lineage>
        <taxon>unclassified sequences</taxon>
        <taxon>metagenomes</taxon>
        <taxon>ecological metagenomes</taxon>
    </lineage>
</organism>
<dbReference type="AlphaFoldDB" id="X1C306"/>
<accession>X1C306</accession>
<evidence type="ECO:0000313" key="1">
    <source>
        <dbReference type="EMBL" id="GAG87747.1"/>
    </source>
</evidence>
<gene>
    <name evidence="1" type="ORF">S01H4_24715</name>
</gene>
<sequence>MNKEPTAKQLKKFWEWCGFELEIVSFNTDPADLGGKRECTVDHWHYGANLWTVFPPTIDLNNLFKYAVPKLIELGYHLELCDTTKPNEYRVAIKDRSFSLVGNLWWDNDPALALFWAIEKLIDGESL</sequence>
<name>X1C306_9ZZZZ</name>
<reference evidence="1" key="1">
    <citation type="journal article" date="2014" name="Front. Microbiol.">
        <title>High frequency of phylogenetically diverse reductive dehalogenase-homologous genes in deep subseafloor sedimentary metagenomes.</title>
        <authorList>
            <person name="Kawai M."/>
            <person name="Futagami T."/>
            <person name="Toyoda A."/>
            <person name="Takaki Y."/>
            <person name="Nishi S."/>
            <person name="Hori S."/>
            <person name="Arai W."/>
            <person name="Tsubouchi T."/>
            <person name="Morono Y."/>
            <person name="Uchiyama I."/>
            <person name="Ito T."/>
            <person name="Fujiyama A."/>
            <person name="Inagaki F."/>
            <person name="Takami H."/>
        </authorList>
    </citation>
    <scope>NUCLEOTIDE SEQUENCE</scope>
    <source>
        <strain evidence="1">Expedition CK06-06</strain>
    </source>
</reference>
<proteinExistence type="predicted"/>
<protein>
    <recommendedName>
        <fullName evidence="2">Phage ABA sandwich domain-containing protein</fullName>
    </recommendedName>
</protein>
<dbReference type="EMBL" id="BART01011654">
    <property type="protein sequence ID" value="GAG87747.1"/>
    <property type="molecule type" value="Genomic_DNA"/>
</dbReference>
<comment type="caution">
    <text evidence="1">The sequence shown here is derived from an EMBL/GenBank/DDBJ whole genome shotgun (WGS) entry which is preliminary data.</text>
</comment>
<evidence type="ECO:0008006" key="2">
    <source>
        <dbReference type="Google" id="ProtNLM"/>
    </source>
</evidence>